<keyword evidence="8" id="KW-0832">Ubl conjugation</keyword>
<dbReference type="GO" id="GO:0051059">
    <property type="term" value="F:NF-kappaB binding"/>
    <property type="evidence" value="ECO:0007669"/>
    <property type="project" value="TreeGrafter"/>
</dbReference>
<accession>A0A8C4V8S7</accession>
<evidence type="ECO:0000256" key="14">
    <source>
        <dbReference type="ARBA" id="ARBA00068591"/>
    </source>
</evidence>
<evidence type="ECO:0000313" key="18">
    <source>
        <dbReference type="Ensembl" id="ENSFTIP00000023406.1"/>
    </source>
</evidence>
<dbReference type="InterPro" id="IPR033238">
    <property type="entry name" value="BCL10/E10"/>
</dbReference>
<evidence type="ECO:0000256" key="7">
    <source>
        <dbReference type="ARBA" id="ARBA00022703"/>
    </source>
</evidence>
<keyword evidence="9" id="KW-0391">Immunity</keyword>
<dbReference type="Gene3D" id="1.10.533.10">
    <property type="entry name" value="Death Domain, Fas"/>
    <property type="match status" value="1"/>
</dbReference>
<comment type="subcellular location">
    <subcellularLocation>
        <location evidence="2">Cytoplasm</location>
    </subcellularLocation>
    <subcellularLocation>
        <location evidence="1">Membrane raft</location>
    </subcellularLocation>
</comment>
<dbReference type="GO" id="GO:2001238">
    <property type="term" value="P:positive regulation of extrinsic apoptotic signaling pathway"/>
    <property type="evidence" value="ECO:0007669"/>
    <property type="project" value="TreeGrafter"/>
</dbReference>
<dbReference type="CDD" id="cd08810">
    <property type="entry name" value="CARD_BCL10"/>
    <property type="match status" value="1"/>
</dbReference>
<sequence>MRGLGPGRPPAGRDNAAGSTRARQRGRAPPRTRCWAGPRSGERRVGGAALGAGCLPWEPIGGGGRGAGPGPEALPGAVLPRSGGAGGAVSAMEGAGPASSSGAAGRPLTEDEMAEVKKDALERMRPYLCDKIIAERHFDYLRSKKILTREDTEEISSRSSSRKKTGKLLDYLAENPKGLDALVESIRRERTQNFLLQKITDVVLKVKNEKLEALKGLSCSTCMTSLYGGTNDLSRSYSDESNFFDKTKDKESTQIHHPEEDYSTAAFVSAVSLHSMNLPIAEMGNAECAVFSATLPGPGDPGAPPLPPELQSEQQEPCTSSSDNCFLPLRSRSLQPQ</sequence>
<evidence type="ECO:0000313" key="19">
    <source>
        <dbReference type="Proteomes" id="UP000694562"/>
    </source>
</evidence>
<dbReference type="GO" id="GO:0045087">
    <property type="term" value="P:innate immune response"/>
    <property type="evidence" value="ECO:0007669"/>
    <property type="project" value="UniProtKB-KW"/>
</dbReference>
<dbReference type="InterPro" id="IPR001315">
    <property type="entry name" value="CARD"/>
</dbReference>
<evidence type="ECO:0000256" key="1">
    <source>
        <dbReference type="ARBA" id="ARBA00004285"/>
    </source>
</evidence>
<keyword evidence="19" id="KW-1185">Reference proteome</keyword>
<dbReference type="GO" id="GO:0005829">
    <property type="term" value="C:cytosol"/>
    <property type="evidence" value="ECO:0007669"/>
    <property type="project" value="TreeGrafter"/>
</dbReference>
<feature type="region of interest" description="Disordered" evidence="16">
    <location>
        <begin position="1"/>
        <end position="45"/>
    </location>
</feature>
<keyword evidence="11" id="KW-1064">Adaptive immunity</keyword>
<comment type="subunit">
    <text evidence="13">Homomultimer; homooligomerized following recruitment by CARD domain-containing proteins that form a nucleating helical template that recruits BCL10 via CARD-CARD interaction. Self-associates by CARD-CARD interaction and interacts with other CARD-proteins such as CARD9, CARD10, CARD11 and CARD14. Forms a complex with CARD14 and MALT1; resulting in the formation of a CBM (CARD14-BCL10-MALT1) complex. Forms a complex with CARD11 and MALT1; resulting in the formation of a CBM (CARD11-BCL10-MALT1) complex. Forms a complex with CARD9 and MALT1; resulting in the formation of a CBM (CARD9-BCL10-MALT1) complex. Found in a membrane raft complex, at least composed of BCL10, CARD11, DPP4 and IKBKB. Binds caspase-9 with its C-terminal domain. Interacts with TRAF2 and BIRC2/c-IAP2. Interacts with PELI2 and SOCS3; these interactions may be mutually exclusive.</text>
</comment>
<dbReference type="FunFam" id="1.10.533.10:FF:000022">
    <property type="entry name" value="B-cell lymphoma/leukemia 10"/>
    <property type="match status" value="1"/>
</dbReference>
<dbReference type="InterPro" id="IPR011029">
    <property type="entry name" value="DEATH-like_dom_sf"/>
</dbReference>
<feature type="domain" description="CARD" evidence="17">
    <location>
        <begin position="113"/>
        <end position="187"/>
    </location>
</feature>
<dbReference type="PROSITE" id="PS50209">
    <property type="entry name" value="CARD"/>
    <property type="match status" value="1"/>
</dbReference>
<evidence type="ECO:0000256" key="6">
    <source>
        <dbReference type="ARBA" id="ARBA00022588"/>
    </source>
</evidence>
<dbReference type="OMA" id="HPDGEQS"/>
<dbReference type="Proteomes" id="UP000694562">
    <property type="component" value="Unplaced"/>
</dbReference>
<keyword evidence="12" id="KW-0472">Membrane</keyword>
<reference evidence="18" key="2">
    <citation type="submission" date="2025-09" db="UniProtKB">
        <authorList>
            <consortium name="Ensembl"/>
        </authorList>
    </citation>
    <scope>IDENTIFICATION</scope>
</reference>
<keyword evidence="6" id="KW-0399">Innate immunity</keyword>
<dbReference type="AlphaFoldDB" id="A0A8C4V8S7"/>
<evidence type="ECO:0000256" key="9">
    <source>
        <dbReference type="ARBA" id="ARBA00022859"/>
    </source>
</evidence>
<dbReference type="Ensembl" id="ENSFTIT00000024380.1">
    <property type="protein sequence ID" value="ENSFTIP00000023406.1"/>
    <property type="gene ID" value="ENSFTIG00000015047.1"/>
</dbReference>
<keyword evidence="3" id="KW-0963">Cytoplasm</keyword>
<dbReference type="PANTHER" id="PTHR34920">
    <property type="entry name" value="B-CELL LYMPHOMA/LEUKEMIA 10"/>
    <property type="match status" value="1"/>
</dbReference>
<feature type="compositionally biased region" description="Low complexity" evidence="16">
    <location>
        <begin position="90"/>
        <end position="105"/>
    </location>
</feature>
<evidence type="ECO:0000259" key="17">
    <source>
        <dbReference type="PROSITE" id="PS50209"/>
    </source>
</evidence>
<dbReference type="SUPFAM" id="SSF47986">
    <property type="entry name" value="DEATH domain"/>
    <property type="match status" value="1"/>
</dbReference>
<reference evidence="18" key="1">
    <citation type="submission" date="2025-08" db="UniProtKB">
        <authorList>
            <consortium name="Ensembl"/>
        </authorList>
    </citation>
    <scope>IDENTIFICATION</scope>
</reference>
<evidence type="ECO:0000256" key="10">
    <source>
        <dbReference type="ARBA" id="ARBA00022990"/>
    </source>
</evidence>
<evidence type="ECO:0000256" key="4">
    <source>
        <dbReference type="ARBA" id="ARBA00022499"/>
    </source>
</evidence>
<evidence type="ECO:0000256" key="8">
    <source>
        <dbReference type="ARBA" id="ARBA00022843"/>
    </source>
</evidence>
<dbReference type="GO" id="GO:0032449">
    <property type="term" value="C:CBM complex"/>
    <property type="evidence" value="ECO:0007669"/>
    <property type="project" value="TreeGrafter"/>
</dbReference>
<dbReference type="GO" id="GO:0003713">
    <property type="term" value="F:transcription coactivator activity"/>
    <property type="evidence" value="ECO:0007669"/>
    <property type="project" value="TreeGrafter"/>
</dbReference>
<feature type="region of interest" description="Disordered" evidence="16">
    <location>
        <begin position="295"/>
        <end position="337"/>
    </location>
</feature>
<evidence type="ECO:0000256" key="12">
    <source>
        <dbReference type="ARBA" id="ARBA00023136"/>
    </source>
</evidence>
<organism evidence="18 19">
    <name type="scientific">Falco tinnunculus</name>
    <name type="common">Common kestrel</name>
    <dbReference type="NCBI Taxonomy" id="100819"/>
    <lineage>
        <taxon>Eukaryota</taxon>
        <taxon>Metazoa</taxon>
        <taxon>Chordata</taxon>
        <taxon>Craniata</taxon>
        <taxon>Vertebrata</taxon>
        <taxon>Euteleostomi</taxon>
        <taxon>Archelosauria</taxon>
        <taxon>Archosauria</taxon>
        <taxon>Dinosauria</taxon>
        <taxon>Saurischia</taxon>
        <taxon>Theropoda</taxon>
        <taxon>Coelurosauria</taxon>
        <taxon>Aves</taxon>
        <taxon>Neognathae</taxon>
        <taxon>Neoaves</taxon>
        <taxon>Telluraves</taxon>
        <taxon>Australaves</taxon>
        <taxon>Falconiformes</taxon>
        <taxon>Falconidae</taxon>
        <taxon>Falco</taxon>
    </lineage>
</organism>
<evidence type="ECO:0000256" key="3">
    <source>
        <dbReference type="ARBA" id="ARBA00022490"/>
    </source>
</evidence>
<name>A0A8C4V8S7_FALTI</name>
<evidence type="ECO:0000256" key="11">
    <source>
        <dbReference type="ARBA" id="ARBA00023130"/>
    </source>
</evidence>
<dbReference type="PANTHER" id="PTHR34920:SF1">
    <property type="entry name" value="B-CELL LYMPHOMA_LEUKEMIA 10"/>
    <property type="match status" value="1"/>
</dbReference>
<dbReference type="GO" id="GO:0043422">
    <property type="term" value="F:protein kinase B binding"/>
    <property type="evidence" value="ECO:0007669"/>
    <property type="project" value="TreeGrafter"/>
</dbReference>
<feature type="compositionally biased region" description="Pro residues" evidence="16">
    <location>
        <begin position="298"/>
        <end position="308"/>
    </location>
</feature>
<dbReference type="Pfam" id="PF00619">
    <property type="entry name" value="CARD"/>
    <property type="match status" value="1"/>
</dbReference>
<keyword evidence="4" id="KW-1017">Isopeptide bond</keyword>
<keyword evidence="7" id="KW-0053">Apoptosis</keyword>
<dbReference type="OrthoDB" id="5984934at2759"/>
<dbReference type="GO" id="GO:0006915">
    <property type="term" value="P:apoptotic process"/>
    <property type="evidence" value="ECO:0007669"/>
    <property type="project" value="UniProtKB-KW"/>
</dbReference>
<proteinExistence type="predicted"/>
<dbReference type="InterPro" id="IPR042143">
    <property type="entry name" value="CARD_BCL10"/>
</dbReference>
<evidence type="ECO:0000256" key="2">
    <source>
        <dbReference type="ARBA" id="ARBA00004496"/>
    </source>
</evidence>
<dbReference type="GO" id="GO:0045121">
    <property type="term" value="C:membrane raft"/>
    <property type="evidence" value="ECO:0007669"/>
    <property type="project" value="UniProtKB-SubCell"/>
</dbReference>
<protein>
    <recommendedName>
        <fullName evidence="14">B-cell lymphoma/leukemia 10</fullName>
    </recommendedName>
    <alternativeName>
        <fullName evidence="15">B-cell CLL/lymphoma 10</fullName>
    </alternativeName>
</protein>
<dbReference type="GO" id="GO:0002250">
    <property type="term" value="P:adaptive immune response"/>
    <property type="evidence" value="ECO:0007669"/>
    <property type="project" value="UniProtKB-KW"/>
</dbReference>
<feature type="region of interest" description="Disordered" evidence="16">
    <location>
        <begin position="88"/>
        <end position="109"/>
    </location>
</feature>
<dbReference type="GO" id="GO:0019209">
    <property type="term" value="F:kinase activator activity"/>
    <property type="evidence" value="ECO:0007669"/>
    <property type="project" value="TreeGrafter"/>
</dbReference>
<evidence type="ECO:0000256" key="15">
    <source>
        <dbReference type="ARBA" id="ARBA00077472"/>
    </source>
</evidence>
<keyword evidence="5" id="KW-0597">Phosphoprotein</keyword>
<evidence type="ECO:0000256" key="13">
    <source>
        <dbReference type="ARBA" id="ARBA00064168"/>
    </source>
</evidence>
<evidence type="ECO:0000256" key="5">
    <source>
        <dbReference type="ARBA" id="ARBA00022553"/>
    </source>
</evidence>
<keyword evidence="10" id="KW-0007">Acetylation</keyword>
<evidence type="ECO:0000256" key="16">
    <source>
        <dbReference type="SAM" id="MobiDB-lite"/>
    </source>
</evidence>